<evidence type="ECO:0000256" key="1">
    <source>
        <dbReference type="SAM" id="MobiDB-lite"/>
    </source>
</evidence>
<sequence length="505" mass="56573">MEIYLREYCTWQSWEERVEKIPNAKLLAHALEKRQTVAELLREHRVEFLQGLKISGVVEEFLQYTGNGLLDFLRLDIEWEFLQDAIDKQQMMGSFELGWLDPEKVERLMAKASAPKPPSGPFINPELGDPFLGTIKRRLTPPLVEAPDEDIPMTDDGYDTDATQNTNEDNKPRDKGKQPAGPELQDEQDTIDAQPGPLTFLIPGPLGEEPLPYQRNILQIASQRYYHQAYTMVYGKTVSTLVEEERPPRVQFSAYCPSGFHFLAKQKQICGIVGPEGQGAGRRPMQRGDIGPGESSARQEARGNASLTSGRVSGAPRLTRQGLEAQTLLTSQFEDAFLSDPRYDYIANQHQRPVYLEEVPQHDMEQEQQDPTFIPAPEQAPSAFIQASGSTLQPDQYSTPTILGHSAPVDNSTPSEQLRQMLDTNWSGFLKKKKGKSTGNVATQHTGASQDTESGDEVDPMTMPIDLPEPEEDDDYNPKKKTPKKAGRGRPRKASLKKRESERGV</sequence>
<dbReference type="RefSeq" id="XP_046047150.1">
    <property type="nucleotide sequence ID" value="XM_046188159.1"/>
</dbReference>
<gene>
    <name evidence="2" type="ORF">BKA55DRAFT_517186</name>
</gene>
<keyword evidence="3" id="KW-1185">Reference proteome</keyword>
<feature type="region of interest" description="Disordered" evidence="1">
    <location>
        <begin position="142"/>
        <end position="206"/>
    </location>
</feature>
<feature type="compositionally biased region" description="Basic and acidic residues" evidence="1">
    <location>
        <begin position="168"/>
        <end position="177"/>
    </location>
</feature>
<dbReference type="Proteomes" id="UP000720189">
    <property type="component" value="Unassembled WGS sequence"/>
</dbReference>
<organism evidence="2 3">
    <name type="scientific">Fusarium redolens</name>
    <dbReference type="NCBI Taxonomy" id="48865"/>
    <lineage>
        <taxon>Eukaryota</taxon>
        <taxon>Fungi</taxon>
        <taxon>Dikarya</taxon>
        <taxon>Ascomycota</taxon>
        <taxon>Pezizomycotina</taxon>
        <taxon>Sordariomycetes</taxon>
        <taxon>Hypocreomycetidae</taxon>
        <taxon>Hypocreales</taxon>
        <taxon>Nectriaceae</taxon>
        <taxon>Fusarium</taxon>
        <taxon>Fusarium redolens species complex</taxon>
    </lineage>
</organism>
<feature type="compositionally biased region" description="Acidic residues" evidence="1">
    <location>
        <begin position="146"/>
        <end position="159"/>
    </location>
</feature>
<dbReference type="EMBL" id="JAGMUX010000012">
    <property type="protein sequence ID" value="KAH7243657.1"/>
    <property type="molecule type" value="Genomic_DNA"/>
</dbReference>
<evidence type="ECO:0000313" key="3">
    <source>
        <dbReference type="Proteomes" id="UP000720189"/>
    </source>
</evidence>
<evidence type="ECO:0000313" key="2">
    <source>
        <dbReference type="EMBL" id="KAH7243657.1"/>
    </source>
</evidence>
<comment type="caution">
    <text evidence="2">The sequence shown here is derived from an EMBL/GenBank/DDBJ whole genome shotgun (WGS) entry which is preliminary data.</text>
</comment>
<protein>
    <submittedName>
        <fullName evidence="2">Uncharacterized protein</fullName>
    </submittedName>
</protein>
<dbReference type="OrthoDB" id="10252009at2759"/>
<feature type="compositionally biased region" description="Polar residues" evidence="1">
    <location>
        <begin position="437"/>
        <end position="452"/>
    </location>
</feature>
<dbReference type="GeneID" id="70218113"/>
<name>A0A9P9JZN1_FUSRE</name>
<feature type="compositionally biased region" description="Basic residues" evidence="1">
    <location>
        <begin position="479"/>
        <end position="496"/>
    </location>
</feature>
<reference evidence="2" key="1">
    <citation type="journal article" date="2021" name="Nat. Commun.">
        <title>Genetic determinants of endophytism in the Arabidopsis root mycobiome.</title>
        <authorList>
            <person name="Mesny F."/>
            <person name="Miyauchi S."/>
            <person name="Thiergart T."/>
            <person name="Pickel B."/>
            <person name="Atanasova L."/>
            <person name="Karlsson M."/>
            <person name="Huettel B."/>
            <person name="Barry K.W."/>
            <person name="Haridas S."/>
            <person name="Chen C."/>
            <person name="Bauer D."/>
            <person name="Andreopoulos W."/>
            <person name="Pangilinan J."/>
            <person name="LaButti K."/>
            <person name="Riley R."/>
            <person name="Lipzen A."/>
            <person name="Clum A."/>
            <person name="Drula E."/>
            <person name="Henrissat B."/>
            <person name="Kohler A."/>
            <person name="Grigoriev I.V."/>
            <person name="Martin F.M."/>
            <person name="Hacquard S."/>
        </authorList>
    </citation>
    <scope>NUCLEOTIDE SEQUENCE</scope>
    <source>
        <strain evidence="2">MPI-CAGE-AT-0023</strain>
    </source>
</reference>
<feature type="region of interest" description="Disordered" evidence="1">
    <location>
        <begin position="274"/>
        <end position="319"/>
    </location>
</feature>
<dbReference type="AlphaFoldDB" id="A0A9P9JZN1"/>
<proteinExistence type="predicted"/>
<accession>A0A9P9JZN1</accession>
<feature type="region of interest" description="Disordered" evidence="1">
    <location>
        <begin position="432"/>
        <end position="505"/>
    </location>
</feature>